<dbReference type="Pfam" id="PF00595">
    <property type="entry name" value="PDZ"/>
    <property type="match status" value="1"/>
</dbReference>
<dbReference type="GO" id="GO:0007155">
    <property type="term" value="P:cell adhesion"/>
    <property type="evidence" value="ECO:0007669"/>
    <property type="project" value="TreeGrafter"/>
</dbReference>
<dbReference type="AlphaFoldDB" id="A0A0N5A5L0"/>
<dbReference type="GO" id="GO:0045197">
    <property type="term" value="P:establishment or maintenance of epithelial cell apical/basal polarity"/>
    <property type="evidence" value="ECO:0007669"/>
    <property type="project" value="TreeGrafter"/>
</dbReference>
<dbReference type="Gene3D" id="2.30.42.10">
    <property type="match status" value="3"/>
</dbReference>
<dbReference type="PANTHER" id="PTHR16484:SF17">
    <property type="entry name" value="BAZOOKA, ISOFORM B"/>
    <property type="match status" value="1"/>
</dbReference>
<dbReference type="GO" id="GO:0005912">
    <property type="term" value="C:adherens junction"/>
    <property type="evidence" value="ECO:0007669"/>
    <property type="project" value="TreeGrafter"/>
</dbReference>
<evidence type="ECO:0000313" key="4">
    <source>
        <dbReference type="WBParaSite" id="PTRK_0001699000.1"/>
    </source>
</evidence>
<accession>A0A0N5A5L0</accession>
<name>A0A0N5A5L0_PARTI</name>
<dbReference type="SMART" id="SM00228">
    <property type="entry name" value="PDZ"/>
    <property type="match status" value="3"/>
</dbReference>
<evidence type="ECO:0000256" key="1">
    <source>
        <dbReference type="SAM" id="MobiDB-lite"/>
    </source>
</evidence>
<dbReference type="GO" id="GO:0035091">
    <property type="term" value="F:phosphatidylinositol binding"/>
    <property type="evidence" value="ECO:0007669"/>
    <property type="project" value="TreeGrafter"/>
</dbReference>
<reference evidence="4" key="1">
    <citation type="submission" date="2017-02" db="UniProtKB">
        <authorList>
            <consortium name="WormBaseParasite"/>
        </authorList>
    </citation>
    <scope>IDENTIFICATION</scope>
</reference>
<dbReference type="GO" id="GO:0030010">
    <property type="term" value="P:establishment of cell polarity"/>
    <property type="evidence" value="ECO:0007669"/>
    <property type="project" value="TreeGrafter"/>
</dbReference>
<feature type="region of interest" description="Disordered" evidence="1">
    <location>
        <begin position="616"/>
        <end position="636"/>
    </location>
</feature>
<feature type="domain" description="PDZ" evidence="2">
    <location>
        <begin position="248"/>
        <end position="317"/>
    </location>
</feature>
<dbReference type="PROSITE" id="PS50106">
    <property type="entry name" value="PDZ"/>
    <property type="match status" value="3"/>
</dbReference>
<proteinExistence type="predicted"/>
<sequence>MSKSISPTKTTNDDSNKVKFVKNSSISSSFSNNINLSTSSQSPFKSTNSRKSKLNDNFFVMKEKLEEKMKQSNKKNVSFEVTPIPYDMLEECFRHDNKPLEWSVITLNVETKNIPLGIEETFTPITGANSRKLDAIEIDDIEKDSRIYLDGRFREGDHIKEINGRPVYQMSSQRVKSYFEEMSGMDNPSLTLDIKYEDILLRIEELKNRSNKNKFGSTKSSLPQDIVIPMQSKLQQVNSTLIKSNEKDVKLIKNINGFGFNVTSRFNAQNECLLYVSTVKINSVAYNILEIGDRILKLNDECLSQSSQSEFVSKLKNIPVGEEIILRIARSNNDDKKENEEVEKNQIKKDSKDNCDSKENNVEIKNILLPFNSTPSSGLGISLKARCIHKANGEKQEVGIFVKSTFVGGSAYNSGLLKENDRLIGIEGIDLTQYLKNKQAFEAIANCLSSLDPDKTHVHLKISRIVQKDDESLKNVEIHVDRDYQSNDHLYTPCQPVSPALIRAEKNGITSVTVNDLDNDTLSNYPMEEDDLYFDRQSKARQSISEKRKNVSNNDPSNIELFQKIKHLRQSSAPTTSSTQQFSKYSPSLGVKKIQNINTIENNDDKPLKSALRHHINNESNNKYRPQRSKSSDMTQKKSLFERSKNVLFSSNTSKSPQNTAQYKSKMPTMEKYEQHMYQGPAIKSTIPLSQSFQISYDARKEYNNKKPPPPSYTQTLDRKNNYNRYTIMEPNIMYQHNNTQKSMVIQNSPSLIYHSPLPGPKYHIREGSHQQKHHEIPINNDYYDAFNNYFVASETIPQKSSINNGVNKTKIITMVPEKNFPYLERINIQGGINKIKNVNDSGKSHSVFYYDTIVPQQRNDSNKRSPGVSIKRF</sequence>
<dbReference type="InterPro" id="IPR036034">
    <property type="entry name" value="PDZ_sf"/>
</dbReference>
<protein>
    <submittedName>
        <fullName evidence="4">PDZ domain-containing protein</fullName>
    </submittedName>
</protein>
<feature type="domain" description="PDZ" evidence="2">
    <location>
        <begin position="104"/>
        <end position="181"/>
    </location>
</feature>
<feature type="region of interest" description="Disordered" evidence="1">
    <location>
        <begin position="335"/>
        <end position="356"/>
    </location>
</feature>
<dbReference type="InterPro" id="IPR001478">
    <property type="entry name" value="PDZ"/>
</dbReference>
<dbReference type="GO" id="GO:0000226">
    <property type="term" value="P:microtubule cytoskeleton organization"/>
    <property type="evidence" value="ECO:0007669"/>
    <property type="project" value="TreeGrafter"/>
</dbReference>
<dbReference type="WBParaSite" id="PTRK_0001699000.1">
    <property type="protein sequence ID" value="PTRK_0001699000.1"/>
    <property type="gene ID" value="PTRK_0001699000"/>
</dbReference>
<evidence type="ECO:0000259" key="2">
    <source>
        <dbReference type="PROSITE" id="PS50106"/>
    </source>
</evidence>
<keyword evidence="3" id="KW-1185">Reference proteome</keyword>
<dbReference type="GO" id="GO:0016324">
    <property type="term" value="C:apical plasma membrane"/>
    <property type="evidence" value="ECO:0007669"/>
    <property type="project" value="TreeGrafter"/>
</dbReference>
<dbReference type="GO" id="GO:0051660">
    <property type="term" value="P:establishment of centrosome localization"/>
    <property type="evidence" value="ECO:0007669"/>
    <property type="project" value="TreeGrafter"/>
</dbReference>
<dbReference type="GO" id="GO:0043296">
    <property type="term" value="C:apical junction complex"/>
    <property type="evidence" value="ECO:0007669"/>
    <property type="project" value="TreeGrafter"/>
</dbReference>
<feature type="domain" description="PDZ" evidence="2">
    <location>
        <begin position="368"/>
        <end position="444"/>
    </location>
</feature>
<dbReference type="STRING" id="131310.A0A0N5A5L0"/>
<organism evidence="3 4">
    <name type="scientific">Parastrongyloides trichosuri</name>
    <name type="common">Possum-specific nematode worm</name>
    <dbReference type="NCBI Taxonomy" id="131310"/>
    <lineage>
        <taxon>Eukaryota</taxon>
        <taxon>Metazoa</taxon>
        <taxon>Ecdysozoa</taxon>
        <taxon>Nematoda</taxon>
        <taxon>Chromadorea</taxon>
        <taxon>Rhabditida</taxon>
        <taxon>Tylenchina</taxon>
        <taxon>Panagrolaimomorpha</taxon>
        <taxon>Strongyloidoidea</taxon>
        <taxon>Strongyloididae</taxon>
        <taxon>Parastrongyloides</taxon>
    </lineage>
</organism>
<dbReference type="InterPro" id="IPR052213">
    <property type="entry name" value="PAR3"/>
</dbReference>
<dbReference type="Proteomes" id="UP000038045">
    <property type="component" value="Unplaced"/>
</dbReference>
<dbReference type="GO" id="GO:0008104">
    <property type="term" value="P:intracellular protein localization"/>
    <property type="evidence" value="ECO:0007669"/>
    <property type="project" value="TreeGrafter"/>
</dbReference>
<dbReference type="PANTHER" id="PTHR16484">
    <property type="entry name" value="PARTITIONING DEFECTIVE 3 RELATED"/>
    <property type="match status" value="1"/>
</dbReference>
<dbReference type="GO" id="GO:0005938">
    <property type="term" value="C:cell cortex"/>
    <property type="evidence" value="ECO:0007669"/>
    <property type="project" value="TreeGrafter"/>
</dbReference>
<dbReference type="SUPFAM" id="SSF50156">
    <property type="entry name" value="PDZ domain-like"/>
    <property type="match status" value="3"/>
</dbReference>
<evidence type="ECO:0000313" key="3">
    <source>
        <dbReference type="Proteomes" id="UP000038045"/>
    </source>
</evidence>